<dbReference type="VEuPathDB" id="FungiDB:PMAA_099780"/>
<dbReference type="GO" id="GO:0003964">
    <property type="term" value="F:RNA-directed DNA polymerase activity"/>
    <property type="evidence" value="ECO:0007669"/>
    <property type="project" value="UniProtKB-KW"/>
</dbReference>
<keyword evidence="1" id="KW-0862">Zinc</keyword>
<evidence type="ECO:0000313" key="4">
    <source>
        <dbReference type="EMBL" id="EEA23390.1"/>
    </source>
</evidence>
<dbReference type="HOGENOM" id="CLU_000680_23_2_1"/>
<protein>
    <submittedName>
        <fullName evidence="4">Reverse transcriptase, putative</fullName>
    </submittedName>
</protein>
<sequence>MADAMVEEPATTTRSGRVITPSTRAREAAGSDNISAVRTSKKSMTQVELTAVKKAAGLIEEKQNGKDGNRDMLKKIGQYLESTYQEVKGLKEVLIKQERMIKEQSEMIRGQSSIIKALQTQVEAIQNQSADECKHIREQLDTIANAPVKETYAAALGSQPGHQQDAPLGPPVPPTFANTLFCTIDTSRVGEDDKVKAQIANVRQLIEKEIQGNEEIRNWRCAAVVKDAKNADRIKVVCRHEDEIQLVKEAAQKLKIPGLRVLRDQLYPVKIDNANRKAVLDADGNILPGAAEALGKENNINIAKISWLSKKDSNKAYRSMVVYVTKGTDAKRLIDGNYFDIVGESAYTRIFEPQMGPAQCFNCQEIGHKAFSCKKTQTCAKYANKGHHHSTCQAVIPKCVPCGGPHESFSKNCRATAQRRAGRAIPELEQQAREAAKEYHDAIRKQKKAHWEDFLADDANIWQASKYLKPSGSSFNDKIPPLAKGDGSTTKDKVEQAEELLATFFPPLPARIEDEGTQPQREPIHMPELTMEEIERKIFEAKPWKAPGEEGLPAMVWRQLWPVVKEREEIYKAWRNRKVLSLVSFDVQGAYNGVLKERLLQRLKARGISDKIVQWISAFCSRRTATIVVNGLTSEQKELFQAGLPQGSPLSPILFLFFNADLVQHRISAAGGSIAFVDDYTAWVTGPSADANRDGIQAVINRALDWEKRSGATFECDKTAIVHFTQTASRSSSIPFTIKGETVKPKDSAKILGVVMDSQLRFEKHIANTATKGLAAAMALRRLKMVTPQTARQLFKATVAPVADYASNVWMHACRVKGTRYLNRMQKHGAIAVTGSFRTVATAVAEAEADIQPFYIRHAEKVTKLWVDIQTLPKSNPLARLRTVATQRFRSPLQRIIHPLEAMTEERIETIQAFTVSPWTNRIPSICETDEDKAISNANKAVGILIATSTSIKSDKVGIGGCTRDTRASGNDISSYSTLLGKRTEHNPYTAELEAIATSLERIPWQTYQRCIFILSSNRSALSAISQPRQQSGQESIQRIYKRVQYLQQQGNAVVTIWIPTHSDMAVKQQAKAEARKATRVESPPEKPPHQAKSTAIRLALAERQQEWTLPEHVGRYSRTVDIALPGKHTRNLYNRLNRKEAKILAQLRTGMTRLNSYLYRIGAVDSNRCACGQASETIEHFLFRCTQWTAMREDMNQCTESRRGNLSFFLGGKSRSDPERWQPDMKAVHAAIKFAIATGRLEQGLESESQSSQ</sequence>
<dbReference type="EMBL" id="DS995902">
    <property type="protein sequence ID" value="EEA23390.1"/>
    <property type="molecule type" value="Genomic_DNA"/>
</dbReference>
<feature type="domain" description="Reverse transcriptase" evidence="3">
    <location>
        <begin position="515"/>
        <end position="756"/>
    </location>
</feature>
<evidence type="ECO:0000256" key="1">
    <source>
        <dbReference type="PROSITE-ProRule" id="PRU00047"/>
    </source>
</evidence>
<keyword evidence="5" id="KW-1185">Reference proteome</keyword>
<gene>
    <name evidence="4" type="ORF">PMAA_099780</name>
</gene>
<evidence type="ECO:0000313" key="5">
    <source>
        <dbReference type="Proteomes" id="UP000001294"/>
    </source>
</evidence>
<dbReference type="AlphaFoldDB" id="B6QJ50"/>
<dbReference type="GO" id="GO:0003676">
    <property type="term" value="F:nucleic acid binding"/>
    <property type="evidence" value="ECO:0007669"/>
    <property type="project" value="InterPro"/>
</dbReference>
<evidence type="ECO:0000259" key="3">
    <source>
        <dbReference type="PROSITE" id="PS50878"/>
    </source>
</evidence>
<dbReference type="InterPro" id="IPR036397">
    <property type="entry name" value="RNaseH_sf"/>
</dbReference>
<dbReference type="STRING" id="441960.B6QJ50"/>
<dbReference type="Proteomes" id="UP000001294">
    <property type="component" value="Unassembled WGS sequence"/>
</dbReference>
<dbReference type="OrthoDB" id="4464205at2759"/>
<accession>B6QJ50</accession>
<reference evidence="5" key="1">
    <citation type="journal article" date="2015" name="Genome Announc.">
        <title>Genome sequence of the AIDS-associated pathogen Penicillium marneffei (ATCC18224) and its near taxonomic relative Talaromyces stipitatus (ATCC10500).</title>
        <authorList>
            <person name="Nierman W.C."/>
            <person name="Fedorova-Abrams N.D."/>
            <person name="Andrianopoulos A."/>
        </authorList>
    </citation>
    <scope>NUCLEOTIDE SEQUENCE [LARGE SCALE GENOMIC DNA]</scope>
    <source>
        <strain evidence="5">ATCC 18224 / CBS 334.59 / QM 7333</strain>
    </source>
</reference>
<proteinExistence type="predicted"/>
<organism evidence="4 5">
    <name type="scientific">Talaromyces marneffei (strain ATCC 18224 / CBS 334.59 / QM 7333)</name>
    <name type="common">Penicillium marneffei</name>
    <dbReference type="NCBI Taxonomy" id="441960"/>
    <lineage>
        <taxon>Eukaryota</taxon>
        <taxon>Fungi</taxon>
        <taxon>Dikarya</taxon>
        <taxon>Ascomycota</taxon>
        <taxon>Pezizomycotina</taxon>
        <taxon>Eurotiomycetes</taxon>
        <taxon>Eurotiomycetidae</taxon>
        <taxon>Eurotiales</taxon>
        <taxon>Trichocomaceae</taxon>
        <taxon>Talaromyces</taxon>
        <taxon>Talaromyces sect. Talaromyces</taxon>
    </lineage>
</organism>
<evidence type="ECO:0000259" key="2">
    <source>
        <dbReference type="PROSITE" id="PS50158"/>
    </source>
</evidence>
<feature type="domain" description="CCHC-type" evidence="2">
    <location>
        <begin position="360"/>
        <end position="375"/>
    </location>
</feature>
<dbReference type="InterPro" id="IPR000477">
    <property type="entry name" value="RT_dom"/>
</dbReference>
<dbReference type="PROSITE" id="PS50878">
    <property type="entry name" value="RT_POL"/>
    <property type="match status" value="1"/>
</dbReference>
<dbReference type="PANTHER" id="PTHR33481">
    <property type="entry name" value="REVERSE TRANSCRIPTASE"/>
    <property type="match status" value="1"/>
</dbReference>
<dbReference type="Gene3D" id="3.30.420.10">
    <property type="entry name" value="Ribonuclease H-like superfamily/Ribonuclease H"/>
    <property type="match status" value="1"/>
</dbReference>
<dbReference type="PhylomeDB" id="B6QJ50"/>
<keyword evidence="4" id="KW-0548">Nucleotidyltransferase</keyword>
<keyword evidence="1" id="KW-0479">Metal-binding</keyword>
<dbReference type="PANTHER" id="PTHR33481:SF1">
    <property type="entry name" value="ENDONUCLEASE_EXONUCLEASE_PHOSPHATASE DOMAIN-CONTAINING PROTEIN-RELATED"/>
    <property type="match status" value="1"/>
</dbReference>
<keyword evidence="4" id="KW-0808">Transferase</keyword>
<dbReference type="PROSITE" id="PS50158">
    <property type="entry name" value="ZF_CCHC"/>
    <property type="match status" value="1"/>
</dbReference>
<dbReference type="Pfam" id="PF00078">
    <property type="entry name" value="RVT_1"/>
    <property type="match status" value="1"/>
</dbReference>
<name>B6QJ50_TALMQ</name>
<keyword evidence="1" id="KW-0863">Zinc-finger</keyword>
<dbReference type="GO" id="GO:0008270">
    <property type="term" value="F:zinc ion binding"/>
    <property type="evidence" value="ECO:0007669"/>
    <property type="project" value="UniProtKB-KW"/>
</dbReference>
<dbReference type="InterPro" id="IPR001878">
    <property type="entry name" value="Znf_CCHC"/>
</dbReference>
<keyword evidence="4" id="KW-0695">RNA-directed DNA polymerase</keyword>